<sequence length="195" mass="20912">MSAASRATGEGAPDAVGHEFTYGEVGATAGDDLPPGYAHLRVRHHLGPGSRDDLELVGEALLSWRVHARARVQLATSAPAAAVGVRVTTRLGVGRLRLVEPCEVIWVERSDAKVAFGYGTLPGHVFTGEEAFAIERDADGLWFTAVAFSRPVAWWARALRLLVPTFQRAYLAWLARGARAVLRSGHDPVAGLTLP</sequence>
<dbReference type="InterPro" id="IPR014457">
    <property type="entry name" value="UCP010260"/>
</dbReference>
<proteinExistence type="predicted"/>
<dbReference type="PANTHER" id="PTHR34202">
    <property type="entry name" value="UPF0548 PROTEIN"/>
    <property type="match status" value="1"/>
</dbReference>
<evidence type="ECO:0000259" key="1">
    <source>
        <dbReference type="Pfam" id="PF09348"/>
    </source>
</evidence>
<organism evidence="2 3">
    <name type="scientific">Antribacter soli</name>
    <dbReference type="NCBI Taxonomy" id="2910976"/>
    <lineage>
        <taxon>Bacteria</taxon>
        <taxon>Bacillati</taxon>
        <taxon>Actinomycetota</taxon>
        <taxon>Actinomycetes</taxon>
        <taxon>Micrococcales</taxon>
        <taxon>Promicromonosporaceae</taxon>
        <taxon>Antribacter</taxon>
    </lineage>
</organism>
<dbReference type="RefSeq" id="WP_236088732.1">
    <property type="nucleotide sequence ID" value="NZ_JAKGSG010000025.1"/>
</dbReference>
<dbReference type="EMBL" id="JAKGSG010000025">
    <property type="protein sequence ID" value="MCF4120969.1"/>
    <property type="molecule type" value="Genomic_DNA"/>
</dbReference>
<dbReference type="Proteomes" id="UP001165405">
    <property type="component" value="Unassembled WGS sequence"/>
</dbReference>
<keyword evidence="3" id="KW-1185">Reference proteome</keyword>
<gene>
    <name evidence="2" type="ORF">L1785_08245</name>
</gene>
<dbReference type="InterPro" id="IPR018960">
    <property type="entry name" value="DUF1990"/>
</dbReference>
<feature type="domain" description="DUF1990" evidence="1">
    <location>
        <begin position="21"/>
        <end position="172"/>
    </location>
</feature>
<evidence type="ECO:0000313" key="2">
    <source>
        <dbReference type="EMBL" id="MCF4120969.1"/>
    </source>
</evidence>
<accession>A0AA41QF63</accession>
<dbReference type="PIRSF" id="PIRSF010260">
    <property type="entry name" value="UCP010260"/>
    <property type="match status" value="1"/>
</dbReference>
<comment type="caution">
    <text evidence="2">The sequence shown here is derived from an EMBL/GenBank/DDBJ whole genome shotgun (WGS) entry which is preliminary data.</text>
</comment>
<protein>
    <submittedName>
        <fullName evidence="2">DUF1990 domain-containing protein</fullName>
    </submittedName>
</protein>
<dbReference type="AlphaFoldDB" id="A0AA41QF63"/>
<dbReference type="Pfam" id="PF09348">
    <property type="entry name" value="DUF1990"/>
    <property type="match status" value="1"/>
</dbReference>
<reference evidence="2" key="1">
    <citation type="submission" date="2022-01" db="EMBL/GenBank/DDBJ databases">
        <title>Antribacter sp. nov., isolated from Guizhou of China.</title>
        <authorList>
            <person name="Chengliang C."/>
            <person name="Ya Z."/>
        </authorList>
    </citation>
    <scope>NUCLEOTIDE SEQUENCE</scope>
    <source>
        <strain evidence="2">KLBMP 9083</strain>
    </source>
</reference>
<evidence type="ECO:0000313" key="3">
    <source>
        <dbReference type="Proteomes" id="UP001165405"/>
    </source>
</evidence>
<name>A0AA41QF63_9MICO</name>
<dbReference type="PANTHER" id="PTHR34202:SF1">
    <property type="entry name" value="UPF0548 PROTEIN"/>
    <property type="match status" value="1"/>
</dbReference>